<organism evidence="1 2">
    <name type="scientific">Trichinella pseudospiralis</name>
    <name type="common">Parasitic roundworm</name>
    <dbReference type="NCBI Taxonomy" id="6337"/>
    <lineage>
        <taxon>Eukaryota</taxon>
        <taxon>Metazoa</taxon>
        <taxon>Ecdysozoa</taxon>
        <taxon>Nematoda</taxon>
        <taxon>Enoplea</taxon>
        <taxon>Dorylaimia</taxon>
        <taxon>Trichinellida</taxon>
        <taxon>Trichinellidae</taxon>
        <taxon>Trichinella</taxon>
    </lineage>
</organism>
<evidence type="ECO:0000313" key="2">
    <source>
        <dbReference type="Proteomes" id="UP000054805"/>
    </source>
</evidence>
<evidence type="ECO:0000313" key="1">
    <source>
        <dbReference type="EMBL" id="KRY97579.1"/>
    </source>
</evidence>
<sequence length="32" mass="3680">MGINRFGTICQEIDFYRSGIISELQQVYSHSS</sequence>
<accession>A0A0V1GH23</accession>
<reference evidence="1 2" key="1">
    <citation type="submission" date="2015-01" db="EMBL/GenBank/DDBJ databases">
        <title>Evolution of Trichinella species and genotypes.</title>
        <authorList>
            <person name="Korhonen P.K."/>
            <person name="Edoardo P."/>
            <person name="Giuseppe L.R."/>
            <person name="Gasser R.B."/>
        </authorList>
    </citation>
    <scope>NUCLEOTIDE SEQUENCE [LARGE SCALE GENOMIC DNA]</scope>
    <source>
        <strain evidence="1">ISS588</strain>
    </source>
</reference>
<name>A0A0V1GH23_TRIPS</name>
<keyword evidence="2" id="KW-1185">Reference proteome</keyword>
<proteinExistence type="predicted"/>
<gene>
    <name evidence="1" type="ORF">T4B_9439</name>
</gene>
<dbReference type="Proteomes" id="UP000054805">
    <property type="component" value="Unassembled WGS sequence"/>
</dbReference>
<comment type="caution">
    <text evidence="1">The sequence shown here is derived from an EMBL/GenBank/DDBJ whole genome shotgun (WGS) entry which is preliminary data.</text>
</comment>
<dbReference type="AlphaFoldDB" id="A0A0V1GH23"/>
<dbReference type="EMBL" id="JYDS01002305">
    <property type="protein sequence ID" value="KRY97579.1"/>
    <property type="molecule type" value="Genomic_DNA"/>
</dbReference>
<protein>
    <submittedName>
        <fullName evidence="1">Uncharacterized protein</fullName>
    </submittedName>
</protein>